<dbReference type="STRING" id="630515.SAMN04489812_0986"/>
<dbReference type="InterPro" id="IPR021050">
    <property type="entry name" value="Cyt_c_oxidase_su4_actinobac"/>
</dbReference>
<dbReference type="EMBL" id="LT629772">
    <property type="protein sequence ID" value="SDS13365.1"/>
    <property type="molecule type" value="Genomic_DNA"/>
</dbReference>
<evidence type="ECO:0000256" key="11">
    <source>
        <dbReference type="SAM" id="Phobius"/>
    </source>
</evidence>
<feature type="transmembrane region" description="Helical" evidence="11">
    <location>
        <begin position="107"/>
        <end position="125"/>
    </location>
</feature>
<evidence type="ECO:0000256" key="9">
    <source>
        <dbReference type="ARBA" id="ARBA00047816"/>
    </source>
</evidence>
<evidence type="ECO:0000313" key="13">
    <source>
        <dbReference type="Proteomes" id="UP000199103"/>
    </source>
</evidence>
<keyword evidence="4 10" id="KW-1003">Cell membrane</keyword>
<comment type="similarity">
    <text evidence="3 10">Belongs to the cytochrome c oxidase bacterial subunit CtaF family.</text>
</comment>
<keyword evidence="7 11" id="KW-1133">Transmembrane helix</keyword>
<dbReference type="PIRSF" id="PIRSF017385">
    <property type="entry name" value="CtaF"/>
    <property type="match status" value="1"/>
</dbReference>
<dbReference type="Proteomes" id="UP000199103">
    <property type="component" value="Chromosome I"/>
</dbReference>
<gene>
    <name evidence="12" type="ORF">SAMN04489812_0986</name>
</gene>
<evidence type="ECO:0000256" key="7">
    <source>
        <dbReference type="ARBA" id="ARBA00022989"/>
    </source>
</evidence>
<dbReference type="Pfam" id="PF12270">
    <property type="entry name" value="Cyt_c_ox_IV"/>
    <property type="match status" value="1"/>
</dbReference>
<comment type="function">
    <text evidence="1 10">Part of cytochrome c oxidase, its function is unknown.</text>
</comment>
<keyword evidence="8 10" id="KW-0472">Membrane</keyword>
<feature type="transmembrane region" description="Helical" evidence="11">
    <location>
        <begin position="83"/>
        <end position="101"/>
    </location>
</feature>
<evidence type="ECO:0000256" key="1">
    <source>
        <dbReference type="ARBA" id="ARBA00002536"/>
    </source>
</evidence>
<comment type="subunit">
    <text evidence="10">Associates with subunits I, II and III to form cytochrome c oxidase.</text>
</comment>
<evidence type="ECO:0000256" key="6">
    <source>
        <dbReference type="ARBA" id="ARBA00022967"/>
    </source>
</evidence>
<evidence type="ECO:0000256" key="8">
    <source>
        <dbReference type="ARBA" id="ARBA00023136"/>
    </source>
</evidence>
<protein>
    <recommendedName>
        <fullName evidence="10">Cytochrome c oxidase polypeptide 4</fullName>
        <ecNumber evidence="10">7.1.1.9</ecNumber>
    </recommendedName>
    <alternativeName>
        <fullName evidence="10">Cytochrome aa3 subunit 4</fullName>
    </alternativeName>
    <alternativeName>
        <fullName evidence="10">Cytochrome c oxidase polypeptide IV</fullName>
    </alternativeName>
</protein>
<name>A0A1H1PQH3_9ACTN</name>
<dbReference type="GO" id="GO:0022900">
    <property type="term" value="P:electron transport chain"/>
    <property type="evidence" value="ECO:0007669"/>
    <property type="project" value="InterPro"/>
</dbReference>
<feature type="transmembrane region" description="Helical" evidence="11">
    <location>
        <begin position="31"/>
        <end position="51"/>
    </location>
</feature>
<reference evidence="12 13" key="1">
    <citation type="submission" date="2016-10" db="EMBL/GenBank/DDBJ databases">
        <authorList>
            <person name="de Groot N.N."/>
        </authorList>
    </citation>
    <scope>NUCLEOTIDE SEQUENCE [LARGE SCALE GENOMIC DNA]</scope>
    <source>
        <strain evidence="12 13">DSM 21800</strain>
    </source>
</reference>
<evidence type="ECO:0000256" key="10">
    <source>
        <dbReference type="PIRNR" id="PIRNR017385"/>
    </source>
</evidence>
<organism evidence="12 13">
    <name type="scientific">Microlunatus soli</name>
    <dbReference type="NCBI Taxonomy" id="630515"/>
    <lineage>
        <taxon>Bacteria</taxon>
        <taxon>Bacillati</taxon>
        <taxon>Actinomycetota</taxon>
        <taxon>Actinomycetes</taxon>
        <taxon>Propionibacteriales</taxon>
        <taxon>Propionibacteriaceae</taxon>
        <taxon>Microlunatus</taxon>
    </lineage>
</organism>
<evidence type="ECO:0000256" key="2">
    <source>
        <dbReference type="ARBA" id="ARBA00004651"/>
    </source>
</evidence>
<proteinExistence type="inferred from homology"/>
<evidence type="ECO:0000313" key="12">
    <source>
        <dbReference type="EMBL" id="SDS13365.1"/>
    </source>
</evidence>
<feature type="transmembrane region" description="Helical" evidence="11">
    <location>
        <begin position="5"/>
        <end position="25"/>
    </location>
</feature>
<dbReference type="EC" id="7.1.1.9" evidence="10"/>
<evidence type="ECO:0000256" key="4">
    <source>
        <dbReference type="ARBA" id="ARBA00022475"/>
    </source>
</evidence>
<dbReference type="OrthoDB" id="5244617at2"/>
<dbReference type="AlphaFoldDB" id="A0A1H1PQH3"/>
<dbReference type="GO" id="GO:0005886">
    <property type="term" value="C:plasma membrane"/>
    <property type="evidence" value="ECO:0007669"/>
    <property type="project" value="UniProtKB-SubCell"/>
</dbReference>
<comment type="catalytic activity">
    <reaction evidence="9 10">
        <text>4 Fe(II)-[cytochrome c] + O2 + 8 H(+)(in) = 4 Fe(III)-[cytochrome c] + 2 H2O + 4 H(+)(out)</text>
        <dbReference type="Rhea" id="RHEA:11436"/>
        <dbReference type="Rhea" id="RHEA-COMP:10350"/>
        <dbReference type="Rhea" id="RHEA-COMP:14399"/>
        <dbReference type="ChEBI" id="CHEBI:15377"/>
        <dbReference type="ChEBI" id="CHEBI:15378"/>
        <dbReference type="ChEBI" id="CHEBI:15379"/>
        <dbReference type="ChEBI" id="CHEBI:29033"/>
        <dbReference type="ChEBI" id="CHEBI:29034"/>
        <dbReference type="EC" id="7.1.1.9"/>
    </reaction>
</comment>
<dbReference type="GO" id="GO:0004129">
    <property type="term" value="F:cytochrome-c oxidase activity"/>
    <property type="evidence" value="ECO:0007669"/>
    <property type="project" value="UniProtKB-EC"/>
</dbReference>
<comment type="subcellular location">
    <subcellularLocation>
        <location evidence="2">Cell membrane</location>
        <topology evidence="2">Multi-pass membrane protein</topology>
    </subcellularLocation>
</comment>
<accession>A0A1H1PQH3</accession>
<evidence type="ECO:0000256" key="3">
    <source>
        <dbReference type="ARBA" id="ARBA00006870"/>
    </source>
</evidence>
<keyword evidence="5 11" id="KW-0812">Transmembrane</keyword>
<keyword evidence="6 10" id="KW-1278">Translocase</keyword>
<dbReference type="RefSeq" id="WP_091520761.1">
    <property type="nucleotide sequence ID" value="NZ_LT629772.1"/>
</dbReference>
<keyword evidence="13" id="KW-1185">Reference proteome</keyword>
<sequence>MKVEAWIFTILTVFFLIVTPSYWLVTHETTGTAALTLTFFLSLMITGYLTLISRRIDARPEDKQEGEIVEGAGEVGFFSPHSIWPLLCALTLALVMVGLVLGWWMVIIAGALGMASLTGLIYEYYRGDYAH</sequence>
<evidence type="ECO:0000256" key="5">
    <source>
        <dbReference type="ARBA" id="ARBA00022692"/>
    </source>
</evidence>